<evidence type="ECO:0000313" key="4">
    <source>
        <dbReference type="EMBL" id="MCG4528526.1"/>
    </source>
</evidence>
<evidence type="ECO:0000313" key="6">
    <source>
        <dbReference type="Proteomes" id="UP001200313"/>
    </source>
</evidence>
<dbReference type="EMBL" id="JAKNJB010000036">
    <property type="protein sequence ID" value="MCG4528526.1"/>
    <property type="molecule type" value="Genomic_DNA"/>
</dbReference>
<dbReference type="AlphaFoldDB" id="A0AAW5JKJ7"/>
<protein>
    <submittedName>
        <fullName evidence="5">Monovalent cation/H(+) antiporter subunit G</fullName>
    </submittedName>
</protein>
<evidence type="ECO:0000256" key="1">
    <source>
        <dbReference type="ARBA" id="ARBA00004141"/>
    </source>
</evidence>
<comment type="caution">
    <text evidence="5">The sequence shown here is derived from an EMBL/GenBank/DDBJ whole genome shotgun (WGS) entry which is preliminary data.</text>
</comment>
<evidence type="ECO:0000256" key="3">
    <source>
        <dbReference type="SAM" id="Phobius"/>
    </source>
</evidence>
<dbReference type="RefSeq" id="WP_050619473.1">
    <property type="nucleotide sequence ID" value="NZ_JAKNJB010000036.1"/>
</dbReference>
<dbReference type="Proteomes" id="UP001204562">
    <property type="component" value="Unassembled WGS sequence"/>
</dbReference>
<evidence type="ECO:0000313" key="7">
    <source>
        <dbReference type="Proteomes" id="UP001204562"/>
    </source>
</evidence>
<dbReference type="PANTHER" id="PTHR34703">
    <property type="entry name" value="ANTIPORTER SUBUNIT MNHG2-RELATED"/>
    <property type="match status" value="1"/>
</dbReference>
<comment type="subcellular location">
    <subcellularLocation>
        <location evidence="1">Membrane</location>
        <topology evidence="1">Multi-pass membrane protein</topology>
    </subcellularLocation>
</comment>
<keyword evidence="6" id="KW-1185">Reference proteome</keyword>
<feature type="transmembrane region" description="Helical" evidence="3">
    <location>
        <begin position="41"/>
        <end position="63"/>
    </location>
</feature>
<accession>A0AAW5JKJ7</accession>
<organism evidence="5 7">
    <name type="scientific">Intestinimonas massiliensis</name>
    <name type="common">ex Afouda et al. 2020</name>
    <dbReference type="NCBI Taxonomy" id="1673721"/>
    <lineage>
        <taxon>Bacteria</taxon>
        <taxon>Bacillati</taxon>
        <taxon>Bacillota</taxon>
        <taxon>Clostridia</taxon>
        <taxon>Eubacteriales</taxon>
        <taxon>Intestinimonas</taxon>
    </lineage>
</organism>
<keyword evidence="3" id="KW-1133">Transmembrane helix</keyword>
<dbReference type="EMBL" id="JANFYS010000018">
    <property type="protein sequence ID" value="MCQ4770711.1"/>
    <property type="molecule type" value="Genomic_DNA"/>
</dbReference>
<dbReference type="Pfam" id="PF03334">
    <property type="entry name" value="PhaG_MnhG_YufB"/>
    <property type="match status" value="1"/>
</dbReference>
<dbReference type="InterPro" id="IPR005133">
    <property type="entry name" value="PhaG_MnhG_YufB"/>
</dbReference>
<proteinExistence type="inferred from homology"/>
<sequence length="107" mass="11859">MVHNIVTGLGLAVLLFGLFVFFTAVLGLYRFDYVLNRMHAAAVGDALGIFCILLGLMLLHGWSLPAFKTLAILLFLWLTSPVSSHLIAEMEVLTIPDIQKECEVEVR</sequence>
<keyword evidence="3" id="KW-0472">Membrane</keyword>
<name>A0AAW5JKJ7_9FIRM</name>
<evidence type="ECO:0000256" key="2">
    <source>
        <dbReference type="ARBA" id="ARBA00008404"/>
    </source>
</evidence>
<dbReference type="GO" id="GO:0015385">
    <property type="term" value="F:sodium:proton antiporter activity"/>
    <property type="evidence" value="ECO:0007669"/>
    <property type="project" value="TreeGrafter"/>
</dbReference>
<dbReference type="Proteomes" id="UP001200313">
    <property type="component" value="Unassembled WGS sequence"/>
</dbReference>
<keyword evidence="3" id="KW-0812">Transmembrane</keyword>
<feature type="transmembrane region" description="Helical" evidence="3">
    <location>
        <begin position="6"/>
        <end position="29"/>
    </location>
</feature>
<reference evidence="5" key="2">
    <citation type="submission" date="2022-06" db="EMBL/GenBank/DDBJ databases">
        <title>Isolation of gut microbiota from human fecal samples.</title>
        <authorList>
            <person name="Pamer E.G."/>
            <person name="Barat B."/>
            <person name="Waligurski E."/>
            <person name="Medina S."/>
            <person name="Paddock L."/>
            <person name="Mostad J."/>
        </authorList>
    </citation>
    <scope>NUCLEOTIDE SEQUENCE</scope>
    <source>
        <strain evidence="5">DFI.9.91</strain>
    </source>
</reference>
<reference evidence="4 6" key="1">
    <citation type="submission" date="2022-01" db="EMBL/GenBank/DDBJ databases">
        <title>Collection of gut derived symbiotic bacterial strains cultured from healthy donors.</title>
        <authorList>
            <person name="Lin H."/>
            <person name="Kohout C."/>
            <person name="Waligurski E."/>
            <person name="Pamer E.G."/>
        </authorList>
    </citation>
    <scope>NUCLEOTIDE SEQUENCE [LARGE SCALE GENOMIC DNA]</scope>
    <source>
        <strain evidence="4 6">DFI.3.7</strain>
    </source>
</reference>
<dbReference type="PANTHER" id="PTHR34703:SF1">
    <property type="entry name" value="ANTIPORTER SUBUNIT MNHG2-RELATED"/>
    <property type="match status" value="1"/>
</dbReference>
<gene>
    <name evidence="4" type="ORF">L0P79_15870</name>
    <name evidence="5" type="ORF">NE579_09570</name>
</gene>
<comment type="similarity">
    <text evidence="2">Belongs to the CPA3 antiporters (TC 2.A.63) subunit G family.</text>
</comment>
<evidence type="ECO:0000313" key="5">
    <source>
        <dbReference type="EMBL" id="MCQ4770711.1"/>
    </source>
</evidence>